<protein>
    <recommendedName>
        <fullName evidence="8">OmpR/PhoB-type domain-containing protein</fullName>
    </recommendedName>
</protein>
<feature type="DNA-binding region" description="OmpR/PhoB-type" evidence="6">
    <location>
        <begin position="1"/>
        <end position="92"/>
    </location>
</feature>
<dbReference type="InterPro" id="IPR001867">
    <property type="entry name" value="OmpR/PhoB-type_DNA-bd"/>
</dbReference>
<evidence type="ECO:0000256" key="3">
    <source>
        <dbReference type="ARBA" id="ARBA00023015"/>
    </source>
</evidence>
<evidence type="ECO:0000256" key="5">
    <source>
        <dbReference type="ARBA" id="ARBA00023163"/>
    </source>
</evidence>
<evidence type="ECO:0000313" key="10">
    <source>
        <dbReference type="Proteomes" id="UP001501358"/>
    </source>
</evidence>
<dbReference type="SUPFAM" id="SSF160904">
    <property type="entry name" value="Jann2411-like"/>
    <property type="match status" value="1"/>
</dbReference>
<dbReference type="Pfam" id="PF03704">
    <property type="entry name" value="BTAD"/>
    <property type="match status" value="1"/>
</dbReference>
<sequence>MEFKLLGTFEACHGGQRVAVGSRRQERCLLSVLLLHPGRTVTTSRLVDLLWDGAAPASARGTVHTYVGRLRAGLRPYGLRIETRHDGYAVDPGAAGVSVDAQEFVSLARQAAAHGDPAERADLYDRALGLWRGPLLADVAGDRLRDRLGVELADLRLSCLEQQAEDRLAMGLHGRVVEDLARPAAEHPERERLVGCLMTALYRGGRKADAIRLYRSTRRALVEEFGIEPGAGLSTLHDRVLRGDPRLEQPDGREGREGPDGPTAPVHAVRVRGEWLPWTTGGHPALELCNTYAGWGGPRRPGSEWLRGYSTLAVWAGHMDLLEEQDVTRLVELARRRPGEAAAALEEARAFRADLYACLTGPDDVSAFEAVAAVAAQAAGVSVFVRGENGLGRWRFSPAAGLRLPTLAVARSAAELLADPRRFTVRRCPGEDCGWLFLDRSGQRRWCGPGTCGSGGDLCGFGRAPVPVGAGK</sequence>
<organism evidence="9 10">
    <name type="scientific">Streptomyces thermolineatus</name>
    <dbReference type="NCBI Taxonomy" id="44033"/>
    <lineage>
        <taxon>Bacteria</taxon>
        <taxon>Bacillati</taxon>
        <taxon>Actinomycetota</taxon>
        <taxon>Actinomycetes</taxon>
        <taxon>Kitasatosporales</taxon>
        <taxon>Streptomycetaceae</taxon>
        <taxon>Streptomyces</taxon>
    </lineage>
</organism>
<reference evidence="10" key="1">
    <citation type="journal article" date="2019" name="Int. J. Syst. Evol. Microbiol.">
        <title>The Global Catalogue of Microorganisms (GCM) 10K type strain sequencing project: providing services to taxonomists for standard genome sequencing and annotation.</title>
        <authorList>
            <consortium name="The Broad Institute Genomics Platform"/>
            <consortium name="The Broad Institute Genome Sequencing Center for Infectious Disease"/>
            <person name="Wu L."/>
            <person name="Ma J."/>
        </authorList>
    </citation>
    <scope>NUCLEOTIDE SEQUENCE [LARGE SCALE GENOMIC DNA]</scope>
    <source>
        <strain evidence="10">JCM 6307</strain>
    </source>
</reference>
<dbReference type="EMBL" id="BAAATA010000034">
    <property type="protein sequence ID" value="GAA2503936.1"/>
    <property type="molecule type" value="Genomic_DNA"/>
</dbReference>
<dbReference type="InterPro" id="IPR011990">
    <property type="entry name" value="TPR-like_helical_dom_sf"/>
</dbReference>
<evidence type="ECO:0000256" key="2">
    <source>
        <dbReference type="ARBA" id="ARBA00023012"/>
    </source>
</evidence>
<dbReference type="Gene3D" id="1.10.10.10">
    <property type="entry name" value="Winged helix-like DNA-binding domain superfamily/Winged helix DNA-binding domain"/>
    <property type="match status" value="1"/>
</dbReference>
<dbReference type="PANTHER" id="PTHR35807">
    <property type="entry name" value="TRANSCRIPTIONAL REGULATOR REDD-RELATED"/>
    <property type="match status" value="1"/>
</dbReference>
<dbReference type="SUPFAM" id="SSF46894">
    <property type="entry name" value="C-terminal effector domain of the bipartite response regulators"/>
    <property type="match status" value="1"/>
</dbReference>
<evidence type="ECO:0000256" key="1">
    <source>
        <dbReference type="ARBA" id="ARBA00005820"/>
    </source>
</evidence>
<dbReference type="InterPro" id="IPR005158">
    <property type="entry name" value="BTAD"/>
</dbReference>
<dbReference type="RefSeq" id="WP_344385135.1">
    <property type="nucleotide sequence ID" value="NZ_BAAATA010000034.1"/>
</dbReference>
<dbReference type="CDD" id="cd15831">
    <property type="entry name" value="BTAD"/>
    <property type="match status" value="1"/>
</dbReference>
<comment type="similarity">
    <text evidence="1">Belongs to the AfsR/DnrI/RedD regulatory family.</text>
</comment>
<dbReference type="Pfam" id="PF00486">
    <property type="entry name" value="Trans_reg_C"/>
    <property type="match status" value="1"/>
</dbReference>
<dbReference type="InterPro" id="IPR010852">
    <property type="entry name" value="ABATE"/>
</dbReference>
<feature type="domain" description="OmpR/PhoB-type" evidence="8">
    <location>
        <begin position="1"/>
        <end position="92"/>
    </location>
</feature>
<gene>
    <name evidence="9" type="ORF">GCM10010406_45660</name>
</gene>
<evidence type="ECO:0000259" key="8">
    <source>
        <dbReference type="PROSITE" id="PS51755"/>
    </source>
</evidence>
<dbReference type="Pfam" id="PF07336">
    <property type="entry name" value="ABATE"/>
    <property type="match status" value="1"/>
</dbReference>
<evidence type="ECO:0000313" key="9">
    <source>
        <dbReference type="EMBL" id="GAA2503936.1"/>
    </source>
</evidence>
<dbReference type="SMART" id="SM01043">
    <property type="entry name" value="BTAD"/>
    <property type="match status" value="1"/>
</dbReference>
<dbReference type="InterPro" id="IPR051677">
    <property type="entry name" value="AfsR-DnrI-RedD_regulator"/>
</dbReference>
<dbReference type="InterPro" id="IPR016032">
    <property type="entry name" value="Sig_transdc_resp-reg_C-effctor"/>
</dbReference>
<feature type="region of interest" description="Disordered" evidence="7">
    <location>
        <begin position="238"/>
        <end position="266"/>
    </location>
</feature>
<dbReference type="Gene3D" id="1.25.40.10">
    <property type="entry name" value="Tetratricopeptide repeat domain"/>
    <property type="match status" value="1"/>
</dbReference>
<comment type="caution">
    <text evidence="9">The sequence shown here is derived from an EMBL/GenBank/DDBJ whole genome shotgun (WGS) entry which is preliminary data.</text>
</comment>
<dbReference type="Pfam" id="PF11706">
    <property type="entry name" value="zf-CGNR"/>
    <property type="match status" value="1"/>
</dbReference>
<dbReference type="PANTHER" id="PTHR35807:SF1">
    <property type="entry name" value="TRANSCRIPTIONAL REGULATOR REDD"/>
    <property type="match status" value="1"/>
</dbReference>
<evidence type="ECO:0000256" key="7">
    <source>
        <dbReference type="SAM" id="MobiDB-lite"/>
    </source>
</evidence>
<dbReference type="PROSITE" id="PS51755">
    <property type="entry name" value="OMPR_PHOB"/>
    <property type="match status" value="1"/>
</dbReference>
<dbReference type="Proteomes" id="UP001501358">
    <property type="component" value="Unassembled WGS sequence"/>
</dbReference>
<name>A0ABP5ZSU9_9ACTN</name>
<evidence type="ECO:0000256" key="6">
    <source>
        <dbReference type="PROSITE-ProRule" id="PRU01091"/>
    </source>
</evidence>
<accession>A0ABP5ZSU9</accession>
<dbReference type="Gene3D" id="1.10.3300.10">
    <property type="entry name" value="Jann2411-like domain"/>
    <property type="match status" value="1"/>
</dbReference>
<keyword evidence="5" id="KW-0804">Transcription</keyword>
<evidence type="ECO:0000256" key="4">
    <source>
        <dbReference type="ARBA" id="ARBA00023125"/>
    </source>
</evidence>
<keyword evidence="10" id="KW-1185">Reference proteome</keyword>
<keyword evidence="4 6" id="KW-0238">DNA-binding</keyword>
<dbReference type="InterPro" id="IPR036388">
    <property type="entry name" value="WH-like_DNA-bd_sf"/>
</dbReference>
<dbReference type="InterPro" id="IPR021005">
    <property type="entry name" value="Znf_CGNR"/>
</dbReference>
<dbReference type="SMART" id="SM00862">
    <property type="entry name" value="Trans_reg_C"/>
    <property type="match status" value="1"/>
</dbReference>
<dbReference type="SUPFAM" id="SSF48452">
    <property type="entry name" value="TPR-like"/>
    <property type="match status" value="1"/>
</dbReference>
<dbReference type="InterPro" id="IPR023286">
    <property type="entry name" value="ABATE_dom_sf"/>
</dbReference>
<keyword evidence="3" id="KW-0805">Transcription regulation</keyword>
<keyword evidence="2" id="KW-0902">Two-component regulatory system</keyword>
<proteinExistence type="inferred from homology"/>
<feature type="compositionally biased region" description="Basic and acidic residues" evidence="7">
    <location>
        <begin position="238"/>
        <end position="259"/>
    </location>
</feature>